<keyword evidence="1" id="KW-0732">Signal</keyword>
<evidence type="ECO:0000313" key="2">
    <source>
        <dbReference type="EMBL" id="KAF2232656.1"/>
    </source>
</evidence>
<dbReference type="AlphaFoldDB" id="A0A6A6H3I3"/>
<protein>
    <submittedName>
        <fullName evidence="2">Uncharacterized protein</fullName>
    </submittedName>
</protein>
<feature type="signal peptide" evidence="1">
    <location>
        <begin position="1"/>
        <end position="26"/>
    </location>
</feature>
<accession>A0A6A6H3I3</accession>
<dbReference type="EMBL" id="ML991813">
    <property type="protein sequence ID" value="KAF2232656.1"/>
    <property type="molecule type" value="Genomic_DNA"/>
</dbReference>
<keyword evidence="3" id="KW-1185">Reference proteome</keyword>
<gene>
    <name evidence="2" type="ORF">EV356DRAFT_504903</name>
</gene>
<sequence length="113" mass="13241">MLAPTLPLSVAVMLAVLGPDSQRSQSQRCKLRGHRRWKHQHLPPRPLRRDPSGIHWLEQDDQLLSRALTTRREDCRQGAYPFRGLGDFWGILTEEMKGVQRQNTRAMLFFFYI</sequence>
<reference evidence="2" key="1">
    <citation type="journal article" date="2020" name="Stud. Mycol.">
        <title>101 Dothideomycetes genomes: a test case for predicting lifestyles and emergence of pathogens.</title>
        <authorList>
            <person name="Haridas S."/>
            <person name="Albert R."/>
            <person name="Binder M."/>
            <person name="Bloem J."/>
            <person name="Labutti K."/>
            <person name="Salamov A."/>
            <person name="Andreopoulos B."/>
            <person name="Baker S."/>
            <person name="Barry K."/>
            <person name="Bills G."/>
            <person name="Bluhm B."/>
            <person name="Cannon C."/>
            <person name="Castanera R."/>
            <person name="Culley D."/>
            <person name="Daum C."/>
            <person name="Ezra D."/>
            <person name="Gonzalez J."/>
            <person name="Henrissat B."/>
            <person name="Kuo A."/>
            <person name="Liang C."/>
            <person name="Lipzen A."/>
            <person name="Lutzoni F."/>
            <person name="Magnuson J."/>
            <person name="Mondo S."/>
            <person name="Nolan M."/>
            <person name="Ohm R."/>
            <person name="Pangilinan J."/>
            <person name="Park H.-J."/>
            <person name="Ramirez L."/>
            <person name="Alfaro M."/>
            <person name="Sun H."/>
            <person name="Tritt A."/>
            <person name="Yoshinaga Y."/>
            <person name="Zwiers L.-H."/>
            <person name="Turgeon B."/>
            <person name="Goodwin S."/>
            <person name="Spatafora J."/>
            <person name="Crous P."/>
            <person name="Grigoriev I."/>
        </authorList>
    </citation>
    <scope>NUCLEOTIDE SEQUENCE</scope>
    <source>
        <strain evidence="2">Tuck. ex Michener</strain>
    </source>
</reference>
<proteinExistence type="predicted"/>
<evidence type="ECO:0000313" key="3">
    <source>
        <dbReference type="Proteomes" id="UP000800092"/>
    </source>
</evidence>
<name>A0A6A6H3I3_VIRVR</name>
<organism evidence="2 3">
    <name type="scientific">Viridothelium virens</name>
    <name type="common">Speckled blister lichen</name>
    <name type="synonym">Trypethelium virens</name>
    <dbReference type="NCBI Taxonomy" id="1048519"/>
    <lineage>
        <taxon>Eukaryota</taxon>
        <taxon>Fungi</taxon>
        <taxon>Dikarya</taxon>
        <taxon>Ascomycota</taxon>
        <taxon>Pezizomycotina</taxon>
        <taxon>Dothideomycetes</taxon>
        <taxon>Dothideomycetes incertae sedis</taxon>
        <taxon>Trypetheliales</taxon>
        <taxon>Trypetheliaceae</taxon>
        <taxon>Viridothelium</taxon>
    </lineage>
</organism>
<evidence type="ECO:0000256" key="1">
    <source>
        <dbReference type="SAM" id="SignalP"/>
    </source>
</evidence>
<dbReference type="Proteomes" id="UP000800092">
    <property type="component" value="Unassembled WGS sequence"/>
</dbReference>
<feature type="chain" id="PRO_5025624236" evidence="1">
    <location>
        <begin position="27"/>
        <end position="113"/>
    </location>
</feature>